<feature type="transmembrane region" description="Helical" evidence="1">
    <location>
        <begin position="162"/>
        <end position="180"/>
    </location>
</feature>
<evidence type="ECO:0000313" key="3">
    <source>
        <dbReference type="Proteomes" id="UP000244384"/>
    </source>
</evidence>
<sequence>MLMGLVSAGPALAAYQDPVITVTIDDSTPVEGTIFTVTSTSQADCEWDVDFNGGSDAGSGTTDSASFTAPQVSERTNFSVVVRCSFDNTEPVSAPADTGSNLVTPAAVVTATRTLTVTVLPVGDSGTGAGTGTGAGAGASGDVGTSDLGGVLPGTGGASVDLLWIGGALVLTGAAATIAVRRRSRA</sequence>
<keyword evidence="3" id="KW-1185">Reference proteome</keyword>
<dbReference type="AlphaFoldDB" id="A0A2S0WIN0"/>
<organism evidence="2 3">
    <name type="scientific">Aeromicrobium chenweiae</name>
    <dbReference type="NCBI Taxonomy" id="2079793"/>
    <lineage>
        <taxon>Bacteria</taxon>
        <taxon>Bacillati</taxon>
        <taxon>Actinomycetota</taxon>
        <taxon>Actinomycetes</taxon>
        <taxon>Propionibacteriales</taxon>
        <taxon>Nocardioidaceae</taxon>
        <taxon>Aeromicrobium</taxon>
    </lineage>
</organism>
<keyword evidence="1" id="KW-0812">Transmembrane</keyword>
<dbReference type="KEGG" id="aez:C3E78_02615"/>
<keyword evidence="1" id="KW-1133">Transmembrane helix</keyword>
<gene>
    <name evidence="2" type="ORF">C3E78_02615</name>
</gene>
<evidence type="ECO:0000313" key="2">
    <source>
        <dbReference type="EMBL" id="AWB91201.1"/>
    </source>
</evidence>
<reference evidence="3" key="1">
    <citation type="submission" date="2018-01" db="EMBL/GenBank/DDBJ databases">
        <authorList>
            <person name="Li J."/>
        </authorList>
    </citation>
    <scope>NUCLEOTIDE SEQUENCE [LARGE SCALE GENOMIC DNA]</scope>
    <source>
        <strain evidence="3">592</strain>
    </source>
</reference>
<protein>
    <recommendedName>
        <fullName evidence="4">LPXTG cell wall anchor domain-containing protein</fullName>
    </recommendedName>
</protein>
<accession>A0A2S0WIN0</accession>
<keyword evidence="1" id="KW-0472">Membrane</keyword>
<evidence type="ECO:0008006" key="4">
    <source>
        <dbReference type="Google" id="ProtNLM"/>
    </source>
</evidence>
<evidence type="ECO:0000256" key="1">
    <source>
        <dbReference type="SAM" id="Phobius"/>
    </source>
</evidence>
<name>A0A2S0WIN0_9ACTN</name>
<dbReference type="EMBL" id="CP026952">
    <property type="protein sequence ID" value="AWB91201.1"/>
    <property type="molecule type" value="Genomic_DNA"/>
</dbReference>
<proteinExistence type="predicted"/>
<dbReference type="Proteomes" id="UP000244384">
    <property type="component" value="Chromosome"/>
</dbReference>